<name>A0ABR4FQ28_9EURO</name>
<dbReference type="Gene3D" id="3.40.630.10">
    <property type="entry name" value="Zn peptidases"/>
    <property type="match status" value="1"/>
</dbReference>
<dbReference type="InterPro" id="IPR052030">
    <property type="entry name" value="Peptidase_M20/M20A_hydrolases"/>
</dbReference>
<dbReference type="InterPro" id="IPR002933">
    <property type="entry name" value="Peptidase_M20"/>
</dbReference>
<evidence type="ECO:0000313" key="4">
    <source>
        <dbReference type="EMBL" id="KAL2785345.1"/>
    </source>
</evidence>
<protein>
    <recommendedName>
        <fullName evidence="2">Peptidase M20 domain-containing protein 2</fullName>
    </recommendedName>
</protein>
<accession>A0ABR4FQ28</accession>
<dbReference type="PANTHER" id="PTHR30575">
    <property type="entry name" value="PEPTIDASE M20"/>
    <property type="match status" value="1"/>
</dbReference>
<dbReference type="PIRSF" id="PIRSF037226">
    <property type="entry name" value="Amidohydrolase_ACY1L2_prd"/>
    <property type="match status" value="1"/>
</dbReference>
<evidence type="ECO:0000256" key="2">
    <source>
        <dbReference type="PIRNR" id="PIRNR037226"/>
    </source>
</evidence>
<evidence type="ECO:0000313" key="5">
    <source>
        <dbReference type="Proteomes" id="UP001610563"/>
    </source>
</evidence>
<dbReference type="InterPro" id="IPR017144">
    <property type="entry name" value="Xaa-Arg_dipeptidase"/>
</dbReference>
<dbReference type="SUPFAM" id="SSF53187">
    <property type="entry name" value="Zn-dependent exopeptidases"/>
    <property type="match status" value="1"/>
</dbReference>
<dbReference type="EMBL" id="JBFTWV010000147">
    <property type="protein sequence ID" value="KAL2785345.1"/>
    <property type="molecule type" value="Genomic_DNA"/>
</dbReference>
<reference evidence="4 5" key="1">
    <citation type="submission" date="2024-07" db="EMBL/GenBank/DDBJ databases">
        <title>Section-level genome sequencing and comparative genomics of Aspergillus sections Usti and Cavernicolus.</title>
        <authorList>
            <consortium name="Lawrence Berkeley National Laboratory"/>
            <person name="Nybo J.L."/>
            <person name="Vesth T.C."/>
            <person name="Theobald S."/>
            <person name="Frisvad J.C."/>
            <person name="Larsen T.O."/>
            <person name="Kjaerboelling I."/>
            <person name="Rothschild-Mancinelli K."/>
            <person name="Lyhne E.K."/>
            <person name="Kogle M.E."/>
            <person name="Barry K."/>
            <person name="Clum A."/>
            <person name="Na H."/>
            <person name="Ledsgaard L."/>
            <person name="Lin J."/>
            <person name="Lipzen A."/>
            <person name="Kuo A."/>
            <person name="Riley R."/>
            <person name="Mondo S."/>
            <person name="Labutti K."/>
            <person name="Haridas S."/>
            <person name="Pangalinan J."/>
            <person name="Salamov A.A."/>
            <person name="Simmons B.A."/>
            <person name="Magnuson J.K."/>
            <person name="Chen J."/>
            <person name="Drula E."/>
            <person name="Henrissat B."/>
            <person name="Wiebenga A."/>
            <person name="Lubbers R.J."/>
            <person name="Gomes A.C."/>
            <person name="Makela M.R."/>
            <person name="Stajich J."/>
            <person name="Grigoriev I.V."/>
            <person name="Mortensen U.H."/>
            <person name="De Vries R.P."/>
            <person name="Baker S.E."/>
            <person name="Andersen M.R."/>
        </authorList>
    </citation>
    <scope>NUCLEOTIDE SEQUENCE [LARGE SCALE GENOMIC DNA]</scope>
    <source>
        <strain evidence="4 5">CBS 209.92</strain>
    </source>
</reference>
<comment type="caution">
    <text evidence="4">The sequence shown here is derived from an EMBL/GenBank/DDBJ whole genome shotgun (WGS) entry which is preliminary data.</text>
</comment>
<keyword evidence="5" id="KW-1185">Reference proteome</keyword>
<dbReference type="InterPro" id="IPR011650">
    <property type="entry name" value="Peptidase_M20_dimer"/>
</dbReference>
<organism evidence="4 5">
    <name type="scientific">Aspergillus keveii</name>
    <dbReference type="NCBI Taxonomy" id="714993"/>
    <lineage>
        <taxon>Eukaryota</taxon>
        <taxon>Fungi</taxon>
        <taxon>Dikarya</taxon>
        <taxon>Ascomycota</taxon>
        <taxon>Pezizomycotina</taxon>
        <taxon>Eurotiomycetes</taxon>
        <taxon>Eurotiomycetidae</taxon>
        <taxon>Eurotiales</taxon>
        <taxon>Aspergillaceae</taxon>
        <taxon>Aspergillus</taxon>
        <taxon>Aspergillus subgen. Nidulantes</taxon>
    </lineage>
</organism>
<dbReference type="SUPFAM" id="SSF55031">
    <property type="entry name" value="Bacterial exopeptidase dimerisation domain"/>
    <property type="match status" value="1"/>
</dbReference>
<sequence length="400" mass="43206">MTVFYEDFSKVIARHENELWRVNQEIHSHPELNFEEVHAHNTICDFLESVGYSVTRHAYGLKTSFEAEAGAGGGLITYNAEYDALPGIGHACGHNLIATSSLAAFIATAEAIQKNQIKGRVRLLGTPAEEGGGGKIELLKAGAYRGVDACLMGHPADRLLVGADGLVIVPSMALVGAKVTFHGKNAHAGNAPWLGQNALDAAVAAYTNISMLRQQVPPNQRIHAIISKGGDKPNIIPHLTEIELFMRAEAAADLQDMRQRLIACCEGAATAAGCTVEFSWLPNYKELRCSELIAARFLQHSQSQGLEYKKSITEGSGASTDQGNVSYELPSIHPVFSIDDGDASVGPHHPLFAKSAGTRLAFEASLKYAKVMAATGLDILLDKELREGLWAEYRKKFESQ</sequence>
<evidence type="ECO:0000259" key="3">
    <source>
        <dbReference type="Pfam" id="PF07687"/>
    </source>
</evidence>
<dbReference type="Proteomes" id="UP001610563">
    <property type="component" value="Unassembled WGS sequence"/>
</dbReference>
<dbReference type="Pfam" id="PF07687">
    <property type="entry name" value="M20_dimer"/>
    <property type="match status" value="1"/>
</dbReference>
<dbReference type="Pfam" id="PF01546">
    <property type="entry name" value="Peptidase_M20"/>
    <property type="match status" value="1"/>
</dbReference>
<gene>
    <name evidence="4" type="ORF">BJX66DRAFT_315044</name>
</gene>
<dbReference type="CDD" id="cd05672">
    <property type="entry name" value="M20_ACY1L2-like"/>
    <property type="match status" value="1"/>
</dbReference>
<feature type="domain" description="Peptidase M20 dimerisation" evidence="3">
    <location>
        <begin position="174"/>
        <end position="266"/>
    </location>
</feature>
<dbReference type="Gene3D" id="3.30.70.360">
    <property type="match status" value="1"/>
</dbReference>
<dbReference type="InterPro" id="IPR017439">
    <property type="entry name" value="Amidohydrolase"/>
</dbReference>
<dbReference type="InterPro" id="IPR036264">
    <property type="entry name" value="Bact_exopeptidase_dim_dom"/>
</dbReference>
<evidence type="ECO:0000256" key="1">
    <source>
        <dbReference type="ARBA" id="ARBA00006247"/>
    </source>
</evidence>
<proteinExistence type="inferred from homology"/>
<dbReference type="NCBIfam" id="TIGR01891">
    <property type="entry name" value="amidohydrolases"/>
    <property type="match status" value="1"/>
</dbReference>
<dbReference type="PANTHER" id="PTHR30575:SF4">
    <property type="entry name" value="PEPTIDASE M20 DOMAIN-CONTAINING PROTEIN 2"/>
    <property type="match status" value="1"/>
</dbReference>
<comment type="similarity">
    <text evidence="1 2">Belongs to the peptidase M20A family.</text>
</comment>